<dbReference type="EMBL" id="GEDV01006491">
    <property type="protein sequence ID" value="JAP82066.1"/>
    <property type="molecule type" value="Transcribed_RNA"/>
</dbReference>
<feature type="domain" description="BPL/LPL catalytic" evidence="10">
    <location>
        <begin position="42"/>
        <end position="224"/>
    </location>
</feature>
<dbReference type="InterPro" id="IPR000544">
    <property type="entry name" value="Octanoyltransferase"/>
</dbReference>
<dbReference type="FunFam" id="3.30.930.10:FF:000035">
    <property type="entry name" value="Putative lipoyltransferase 2, mitochondrial"/>
    <property type="match status" value="1"/>
</dbReference>
<feature type="binding site" evidence="8">
    <location>
        <begin position="86"/>
        <end position="93"/>
    </location>
    <ligand>
        <name>substrate</name>
    </ligand>
</feature>
<dbReference type="PANTHER" id="PTHR10993:SF7">
    <property type="entry name" value="LIPOYLTRANSFERASE 2, MITOCHONDRIAL-RELATED"/>
    <property type="match status" value="1"/>
</dbReference>
<evidence type="ECO:0000256" key="7">
    <source>
        <dbReference type="PIRSR" id="PIRSR016262-1"/>
    </source>
</evidence>
<evidence type="ECO:0000256" key="3">
    <source>
        <dbReference type="ARBA" id="ARBA00007907"/>
    </source>
</evidence>
<evidence type="ECO:0000313" key="11">
    <source>
        <dbReference type="EMBL" id="JAP82066.1"/>
    </source>
</evidence>
<feature type="active site" description="Acyl-thioester intermediate" evidence="7">
    <location>
        <position position="185"/>
    </location>
</feature>
<dbReference type="PIRSF" id="PIRSF016262">
    <property type="entry name" value="LPLase"/>
    <property type="match status" value="1"/>
</dbReference>
<evidence type="ECO:0000256" key="9">
    <source>
        <dbReference type="PIRSR" id="PIRSR016262-3"/>
    </source>
</evidence>
<dbReference type="PANTHER" id="PTHR10993">
    <property type="entry name" value="OCTANOYLTRANSFERASE"/>
    <property type="match status" value="1"/>
</dbReference>
<dbReference type="InterPro" id="IPR004143">
    <property type="entry name" value="BPL_LPL_catalytic"/>
</dbReference>
<keyword evidence="5 6" id="KW-0012">Acyltransferase</keyword>
<protein>
    <recommendedName>
        <fullName evidence="6">Octanoyl-[acyl-carrier-protein]:protein N-octanoyltransferase LIPT2, mitochondrial</fullName>
        <ecNumber evidence="6">2.3.1.181</ecNumber>
    </recommendedName>
</protein>
<dbReference type="PROSITE" id="PS01313">
    <property type="entry name" value="LIPB"/>
    <property type="match status" value="1"/>
</dbReference>
<name>A0A131YV83_RHIAP</name>
<dbReference type="GO" id="GO:0009249">
    <property type="term" value="P:protein lipoylation"/>
    <property type="evidence" value="ECO:0007669"/>
    <property type="project" value="InterPro"/>
</dbReference>
<comment type="pathway">
    <text evidence="2 6">Protein modification; protein lipoylation via endogenous pathway; protein N(6)-(lipoyl)lysine from octanoyl-[acyl-carrier-protein]: step 1/2.</text>
</comment>
<feature type="site" description="Lowers pKa of active site Cys" evidence="9">
    <location>
        <position position="151"/>
    </location>
</feature>
<comment type="subcellular location">
    <subcellularLocation>
        <location evidence="1 6">Mitochondrion</location>
    </subcellularLocation>
</comment>
<dbReference type="EC" id="2.3.1.181" evidence="6"/>
<dbReference type="CDD" id="cd16444">
    <property type="entry name" value="LipB"/>
    <property type="match status" value="1"/>
</dbReference>
<proteinExistence type="inferred from homology"/>
<evidence type="ECO:0000256" key="4">
    <source>
        <dbReference type="ARBA" id="ARBA00022679"/>
    </source>
</evidence>
<comment type="similarity">
    <text evidence="3 6">Belongs to the LipB family.</text>
</comment>
<sequence>MGPQPFVKFKNLGRMAFAQAYQIQREVARTLLDEVACHSHDTVSGNTVLLVEHDPVYTVGIRSKQYSAEVEERLRKLRADFVRTNRGGLVTFHGPGQLVAYPILYLGSFFKDKSMRSYVHSLEQMIINFCARFHLEAKTTENTGVWIGDNKIAAIGVHGSRYVTTHGIAINCNTDLGWFDHIVPCGIEDKGVTSLSRELGRVVTINEAYPILVAAFEQQFKCTAVGEIKCS</sequence>
<evidence type="ECO:0000259" key="10">
    <source>
        <dbReference type="PROSITE" id="PS51733"/>
    </source>
</evidence>
<comment type="function">
    <text evidence="6">Catalyzes the transfer of endogenously produced octanoic acid from octanoyl-acyl-carrier-protein onto the lipoyl domains of lipoate-dependent enzymes. Lipoyl-ACP can also act as a substrate although octanoyl-ACP is likely to be the physiological substrate.</text>
</comment>
<dbReference type="InterPro" id="IPR045864">
    <property type="entry name" value="aa-tRNA-synth_II/BPL/LPL"/>
</dbReference>
<dbReference type="NCBIfam" id="NF010925">
    <property type="entry name" value="PRK14345.1"/>
    <property type="match status" value="1"/>
</dbReference>
<feature type="binding site" evidence="8">
    <location>
        <begin position="167"/>
        <end position="169"/>
    </location>
    <ligand>
        <name>substrate</name>
    </ligand>
</feature>
<dbReference type="SUPFAM" id="SSF55681">
    <property type="entry name" value="Class II aaRS and biotin synthetases"/>
    <property type="match status" value="1"/>
</dbReference>
<dbReference type="InterPro" id="IPR020605">
    <property type="entry name" value="Octanoyltransferase_CS"/>
</dbReference>
<dbReference type="GO" id="GO:0005739">
    <property type="term" value="C:mitochondrion"/>
    <property type="evidence" value="ECO:0007669"/>
    <property type="project" value="UniProtKB-SubCell"/>
</dbReference>
<dbReference type="AlphaFoldDB" id="A0A131YV83"/>
<dbReference type="Pfam" id="PF21948">
    <property type="entry name" value="LplA-B_cat"/>
    <property type="match status" value="1"/>
</dbReference>
<dbReference type="NCBIfam" id="TIGR00214">
    <property type="entry name" value="lipB"/>
    <property type="match status" value="1"/>
</dbReference>
<dbReference type="PROSITE" id="PS51733">
    <property type="entry name" value="BPL_LPL_CATALYTIC"/>
    <property type="match status" value="1"/>
</dbReference>
<feature type="binding site" evidence="8">
    <location>
        <begin position="154"/>
        <end position="156"/>
    </location>
    <ligand>
        <name>substrate</name>
    </ligand>
</feature>
<comment type="catalytic activity">
    <reaction evidence="6">
        <text>octanoyl-[ACP] + L-lysyl-[protein] = N(6)-octanoyl-L-lysyl-[protein] + holo-[ACP] + H(+)</text>
        <dbReference type="Rhea" id="RHEA:17665"/>
        <dbReference type="Rhea" id="RHEA-COMP:9636"/>
        <dbReference type="Rhea" id="RHEA-COMP:9685"/>
        <dbReference type="Rhea" id="RHEA-COMP:9752"/>
        <dbReference type="Rhea" id="RHEA-COMP:9928"/>
        <dbReference type="ChEBI" id="CHEBI:15378"/>
        <dbReference type="ChEBI" id="CHEBI:29969"/>
        <dbReference type="ChEBI" id="CHEBI:64479"/>
        <dbReference type="ChEBI" id="CHEBI:78463"/>
        <dbReference type="ChEBI" id="CHEBI:78809"/>
        <dbReference type="EC" id="2.3.1.181"/>
    </reaction>
</comment>
<reference evidence="11" key="1">
    <citation type="journal article" date="2016" name="Ticks Tick Borne Dis.">
        <title>De novo assembly and annotation of the salivary gland transcriptome of Rhipicephalus appendiculatus male and female ticks during blood feeding.</title>
        <authorList>
            <person name="de Castro M.H."/>
            <person name="de Klerk D."/>
            <person name="Pienaar R."/>
            <person name="Latif A.A."/>
            <person name="Rees D.J."/>
            <person name="Mans B.J."/>
        </authorList>
    </citation>
    <scope>NUCLEOTIDE SEQUENCE</scope>
    <source>
        <tissue evidence="11">Salivary glands</tissue>
    </source>
</reference>
<dbReference type="UniPathway" id="UPA00538">
    <property type="reaction ID" value="UER00592"/>
</dbReference>
<evidence type="ECO:0000256" key="8">
    <source>
        <dbReference type="PIRSR" id="PIRSR016262-2"/>
    </source>
</evidence>
<dbReference type="Gene3D" id="3.30.930.10">
    <property type="entry name" value="Bira Bifunctional Protein, Domain 2"/>
    <property type="match status" value="1"/>
</dbReference>
<evidence type="ECO:0000256" key="6">
    <source>
        <dbReference type="PIRNR" id="PIRNR016262"/>
    </source>
</evidence>
<accession>A0A131YV83</accession>
<organism evidence="11">
    <name type="scientific">Rhipicephalus appendiculatus</name>
    <name type="common">Brown ear tick</name>
    <dbReference type="NCBI Taxonomy" id="34631"/>
    <lineage>
        <taxon>Eukaryota</taxon>
        <taxon>Metazoa</taxon>
        <taxon>Ecdysozoa</taxon>
        <taxon>Arthropoda</taxon>
        <taxon>Chelicerata</taxon>
        <taxon>Arachnida</taxon>
        <taxon>Acari</taxon>
        <taxon>Parasitiformes</taxon>
        <taxon>Ixodida</taxon>
        <taxon>Ixodoidea</taxon>
        <taxon>Ixodidae</taxon>
        <taxon>Rhipicephalinae</taxon>
        <taxon>Rhipicephalus</taxon>
        <taxon>Rhipicephalus</taxon>
    </lineage>
</organism>
<evidence type="ECO:0000256" key="5">
    <source>
        <dbReference type="ARBA" id="ARBA00023315"/>
    </source>
</evidence>
<keyword evidence="6" id="KW-0496">Mitochondrion</keyword>
<dbReference type="HAMAP" id="MF_00013">
    <property type="entry name" value="LipB"/>
    <property type="match status" value="1"/>
</dbReference>
<dbReference type="GO" id="GO:0033819">
    <property type="term" value="F:lipoyl(octanoyl) transferase activity"/>
    <property type="evidence" value="ECO:0007669"/>
    <property type="project" value="UniProtKB-EC"/>
</dbReference>
<evidence type="ECO:0000256" key="2">
    <source>
        <dbReference type="ARBA" id="ARBA00004821"/>
    </source>
</evidence>
<evidence type="ECO:0000256" key="1">
    <source>
        <dbReference type="ARBA" id="ARBA00004173"/>
    </source>
</evidence>
<keyword evidence="4 6" id="KW-0808">Transferase</keyword>